<dbReference type="PROSITE" id="PS51379">
    <property type="entry name" value="4FE4S_FER_2"/>
    <property type="match status" value="3"/>
</dbReference>
<comment type="similarity">
    <text evidence="6">Belongs to the NapF family.</text>
</comment>
<comment type="caution">
    <text evidence="8">The sequence shown here is derived from an EMBL/GenBank/DDBJ whole genome shotgun (WGS) entry which is preliminary data.</text>
</comment>
<keyword evidence="3 6" id="KW-0677">Repeat</keyword>
<feature type="binding site" evidence="6">
    <location>
        <position position="77"/>
    </location>
    <ligand>
        <name>[4Fe-4S] cluster</name>
        <dbReference type="ChEBI" id="CHEBI:49883"/>
        <label>2</label>
    </ligand>
</feature>
<dbReference type="InterPro" id="IPR050572">
    <property type="entry name" value="Fe-S_Ferredoxin"/>
</dbReference>
<evidence type="ECO:0000256" key="5">
    <source>
        <dbReference type="ARBA" id="ARBA00023014"/>
    </source>
</evidence>
<keyword evidence="5 6" id="KW-0411">Iron-sulfur</keyword>
<feature type="binding site" evidence="6">
    <location>
        <position position="81"/>
    </location>
    <ligand>
        <name>[4Fe-4S] cluster</name>
        <dbReference type="ChEBI" id="CHEBI:49883"/>
        <label>2</label>
    </ligand>
</feature>
<dbReference type="InterPro" id="IPR017896">
    <property type="entry name" value="4Fe4S_Fe-S-bd"/>
</dbReference>
<keyword evidence="4 6" id="KW-0408">Iron</keyword>
<evidence type="ECO:0000256" key="3">
    <source>
        <dbReference type="ARBA" id="ARBA00022737"/>
    </source>
</evidence>
<evidence type="ECO:0000313" key="8">
    <source>
        <dbReference type="EMBL" id="GAA3932641.1"/>
    </source>
</evidence>
<comment type="subunit">
    <text evidence="6">Interacts with the cytoplasmic NapA precursor.</text>
</comment>
<feature type="binding site" evidence="6">
    <location>
        <position position="157"/>
    </location>
    <ligand>
        <name>[4Fe-4S] cluster</name>
        <dbReference type="ChEBI" id="CHEBI:49883"/>
        <label>3</label>
    </ligand>
</feature>
<dbReference type="CDD" id="cd10564">
    <property type="entry name" value="NapF_like"/>
    <property type="match status" value="1"/>
</dbReference>
<feature type="binding site" evidence="6">
    <location>
        <position position="42"/>
    </location>
    <ligand>
        <name>[4Fe-4S] cluster</name>
        <dbReference type="ChEBI" id="CHEBI:49883"/>
        <label>1</label>
    </ligand>
</feature>
<feature type="binding site" evidence="6">
    <location>
        <position position="74"/>
    </location>
    <ligand>
        <name>[4Fe-4S] cluster</name>
        <dbReference type="ChEBI" id="CHEBI:49883"/>
        <label>2</label>
    </ligand>
</feature>
<keyword evidence="2 6" id="KW-0479">Metal-binding</keyword>
<feature type="binding site" evidence="6">
    <location>
        <position position="71"/>
    </location>
    <ligand>
        <name>[4Fe-4S] cluster</name>
        <dbReference type="ChEBI" id="CHEBI:49883"/>
        <label>2</label>
    </ligand>
</feature>
<dbReference type="InterPro" id="IPR004496">
    <property type="entry name" value="NapF"/>
</dbReference>
<keyword evidence="9" id="KW-1185">Reference proteome</keyword>
<dbReference type="RefSeq" id="WP_344799559.1">
    <property type="nucleotide sequence ID" value="NZ_BAABBN010000007.1"/>
</dbReference>
<evidence type="ECO:0000259" key="7">
    <source>
        <dbReference type="PROSITE" id="PS51379"/>
    </source>
</evidence>
<dbReference type="NCBIfam" id="TIGR00402">
    <property type="entry name" value="napF"/>
    <property type="match status" value="1"/>
</dbReference>
<dbReference type="PROSITE" id="PS00198">
    <property type="entry name" value="4FE4S_FER_1"/>
    <property type="match status" value="2"/>
</dbReference>
<dbReference type="HAMAP" id="MF_02201">
    <property type="entry name" value="NapF"/>
    <property type="match status" value="1"/>
</dbReference>
<feature type="domain" description="4Fe-4S ferredoxin-type" evidence="7">
    <location>
        <begin position="145"/>
        <end position="174"/>
    </location>
</feature>
<feature type="binding site" evidence="6">
    <location>
        <position position="164"/>
    </location>
    <ligand>
        <name>[4Fe-4S] cluster</name>
        <dbReference type="ChEBI" id="CHEBI:49883"/>
        <label>3</label>
    </ligand>
</feature>
<feature type="domain" description="4Fe-4S ferredoxin-type" evidence="7">
    <location>
        <begin position="62"/>
        <end position="91"/>
    </location>
</feature>
<accession>A0ABP7MY52</accession>
<dbReference type="InterPro" id="IPR017900">
    <property type="entry name" value="4Fe4S_Fe_S_CS"/>
</dbReference>
<evidence type="ECO:0000313" key="9">
    <source>
        <dbReference type="Proteomes" id="UP001501565"/>
    </source>
</evidence>
<gene>
    <name evidence="6 8" type="primary">napF</name>
    <name evidence="8" type="ORF">GCM10022277_31870</name>
</gene>
<dbReference type="Proteomes" id="UP001501565">
    <property type="component" value="Unassembled WGS sequence"/>
</dbReference>
<protein>
    <recommendedName>
        <fullName evidence="6">Ferredoxin-type protein NapF</fullName>
    </recommendedName>
</protein>
<comment type="function">
    <text evidence="6">Could be involved in the maturation of NapA, the catalytic subunit of the periplasmic nitrate reductase, before its export into the periplasm.</text>
</comment>
<evidence type="ECO:0000256" key="4">
    <source>
        <dbReference type="ARBA" id="ARBA00023004"/>
    </source>
</evidence>
<comment type="subcellular location">
    <subcellularLocation>
        <location evidence="6">Cytoplasm</location>
    </subcellularLocation>
</comment>
<keyword evidence="6" id="KW-0963">Cytoplasm</keyword>
<keyword evidence="1 6" id="KW-0004">4Fe-4S</keyword>
<feature type="binding site" evidence="6">
    <location>
        <position position="39"/>
    </location>
    <ligand>
        <name>[4Fe-4S] cluster</name>
        <dbReference type="ChEBI" id="CHEBI:49883"/>
        <label>1</label>
    </ligand>
</feature>
<proteinExistence type="inferred from homology"/>
<dbReference type="Gene3D" id="3.30.70.20">
    <property type="match status" value="2"/>
</dbReference>
<reference evidence="9" key="1">
    <citation type="journal article" date="2019" name="Int. J. Syst. Evol. Microbiol.">
        <title>The Global Catalogue of Microorganisms (GCM) 10K type strain sequencing project: providing services to taxonomists for standard genome sequencing and annotation.</title>
        <authorList>
            <consortium name="The Broad Institute Genomics Platform"/>
            <consortium name="The Broad Institute Genome Sequencing Center for Infectious Disease"/>
            <person name="Wu L."/>
            <person name="Ma J."/>
        </authorList>
    </citation>
    <scope>NUCLEOTIDE SEQUENCE [LARGE SCALE GENOMIC DNA]</scope>
    <source>
        <strain evidence="9">JCM 17551</strain>
    </source>
</reference>
<dbReference type="PANTHER" id="PTHR43687:SF1">
    <property type="entry name" value="FERREDOXIN III"/>
    <property type="match status" value="1"/>
</dbReference>
<feature type="binding site" evidence="6">
    <location>
        <position position="49"/>
    </location>
    <ligand>
        <name>[4Fe-4S] cluster</name>
        <dbReference type="ChEBI" id="CHEBI:49883"/>
        <label>1</label>
    </ligand>
</feature>
<dbReference type="PANTHER" id="PTHR43687">
    <property type="entry name" value="ADENYLYLSULFATE REDUCTASE, BETA SUBUNIT"/>
    <property type="match status" value="1"/>
</dbReference>
<name>A0ABP7MY52_9GAMM</name>
<evidence type="ECO:0000256" key="2">
    <source>
        <dbReference type="ARBA" id="ARBA00022723"/>
    </source>
</evidence>
<feature type="binding site" evidence="6">
    <location>
        <position position="160"/>
    </location>
    <ligand>
        <name>[4Fe-4S] cluster</name>
        <dbReference type="ChEBI" id="CHEBI:49883"/>
        <label>3</label>
    </ligand>
</feature>
<organism evidence="8 9">
    <name type="scientific">Litoribacillus peritrichatus</name>
    <dbReference type="NCBI Taxonomy" id="718191"/>
    <lineage>
        <taxon>Bacteria</taxon>
        <taxon>Pseudomonadati</taxon>
        <taxon>Pseudomonadota</taxon>
        <taxon>Gammaproteobacteria</taxon>
        <taxon>Oceanospirillales</taxon>
        <taxon>Oceanospirillaceae</taxon>
        <taxon>Litoribacillus</taxon>
    </lineage>
</organism>
<evidence type="ECO:0000256" key="1">
    <source>
        <dbReference type="ARBA" id="ARBA00022485"/>
    </source>
</evidence>
<dbReference type="EMBL" id="BAABBN010000007">
    <property type="protein sequence ID" value="GAA3932641.1"/>
    <property type="molecule type" value="Genomic_DNA"/>
</dbReference>
<sequence length="191" mass="20598">MDKARRALFRGRFASKKAAETQVIHMPWALSDDVFLDQCTRCNKCAEACPEQVIVKGDGGFPTVNFNQGECTFCGDCVTVCPEPIFNDQSESPWDLIAEITDASQHQSVSLDGVCMVQKGIVCQSCKDVCDVRAINMKYNQASMPEPVINNDVCNGCGACVSTCPTAAIHMISMPGQPTTSKGENASYAIA</sequence>
<feature type="binding site" evidence="6">
    <location>
        <position position="154"/>
    </location>
    <ligand>
        <name>[4Fe-4S] cluster</name>
        <dbReference type="ChEBI" id="CHEBI:49883"/>
        <label>3</label>
    </ligand>
</feature>
<evidence type="ECO:0000256" key="6">
    <source>
        <dbReference type="HAMAP-Rule" id="MF_02201"/>
    </source>
</evidence>
<comment type="cofactor">
    <cofactor evidence="6">
        <name>[4Fe-4S] cluster</name>
        <dbReference type="ChEBI" id="CHEBI:49883"/>
    </cofactor>
</comment>
<feature type="domain" description="4Fe-4S ferredoxin-type" evidence="7">
    <location>
        <begin position="30"/>
        <end position="59"/>
    </location>
</feature>
<dbReference type="Pfam" id="PF12838">
    <property type="entry name" value="Fer4_7"/>
    <property type="match status" value="2"/>
</dbReference>
<feature type="binding site" evidence="6">
    <location>
        <position position="45"/>
    </location>
    <ligand>
        <name>[4Fe-4S] cluster</name>
        <dbReference type="ChEBI" id="CHEBI:49883"/>
        <label>1</label>
    </ligand>
</feature>
<dbReference type="SUPFAM" id="SSF54862">
    <property type="entry name" value="4Fe-4S ferredoxins"/>
    <property type="match status" value="1"/>
</dbReference>